<feature type="DNA-binding region" description="H-T-H motif" evidence="2">
    <location>
        <begin position="24"/>
        <end position="43"/>
    </location>
</feature>
<comment type="caution">
    <text evidence="4">The sequence shown here is derived from an EMBL/GenBank/DDBJ whole genome shotgun (WGS) entry which is preliminary data.</text>
</comment>
<dbReference type="InterPro" id="IPR050109">
    <property type="entry name" value="HTH-type_TetR-like_transc_reg"/>
</dbReference>
<dbReference type="EMBL" id="JACHGT010000008">
    <property type="protein sequence ID" value="MBB6036325.1"/>
    <property type="molecule type" value="Genomic_DNA"/>
</dbReference>
<dbReference type="PANTHER" id="PTHR30055:SF219">
    <property type="entry name" value="TRANSCRIPTIONAL REGULATORY PROTEIN"/>
    <property type="match status" value="1"/>
</dbReference>
<organism evidence="4 5">
    <name type="scientific">Phytomonospora endophytica</name>
    <dbReference type="NCBI Taxonomy" id="714109"/>
    <lineage>
        <taxon>Bacteria</taxon>
        <taxon>Bacillati</taxon>
        <taxon>Actinomycetota</taxon>
        <taxon>Actinomycetes</taxon>
        <taxon>Micromonosporales</taxon>
        <taxon>Micromonosporaceae</taxon>
        <taxon>Phytomonospora</taxon>
    </lineage>
</organism>
<proteinExistence type="predicted"/>
<dbReference type="InterPro" id="IPR009057">
    <property type="entry name" value="Homeodomain-like_sf"/>
</dbReference>
<dbReference type="Gene3D" id="1.10.357.10">
    <property type="entry name" value="Tetracycline Repressor, domain 2"/>
    <property type="match status" value="1"/>
</dbReference>
<dbReference type="GO" id="GO:0003700">
    <property type="term" value="F:DNA-binding transcription factor activity"/>
    <property type="evidence" value="ECO:0007669"/>
    <property type="project" value="TreeGrafter"/>
</dbReference>
<dbReference type="InterPro" id="IPR001647">
    <property type="entry name" value="HTH_TetR"/>
</dbReference>
<dbReference type="PRINTS" id="PR00455">
    <property type="entry name" value="HTHTETR"/>
</dbReference>
<evidence type="ECO:0000256" key="2">
    <source>
        <dbReference type="PROSITE-ProRule" id="PRU00335"/>
    </source>
</evidence>
<evidence type="ECO:0000259" key="3">
    <source>
        <dbReference type="PROSITE" id="PS50977"/>
    </source>
</evidence>
<name>A0A841FKC6_9ACTN</name>
<dbReference type="PANTHER" id="PTHR30055">
    <property type="entry name" value="HTH-TYPE TRANSCRIPTIONAL REGULATOR RUTR"/>
    <property type="match status" value="1"/>
</dbReference>
<reference evidence="4 5" key="1">
    <citation type="submission" date="2020-08" db="EMBL/GenBank/DDBJ databases">
        <title>Genomic Encyclopedia of Type Strains, Phase IV (KMG-IV): sequencing the most valuable type-strain genomes for metagenomic binning, comparative biology and taxonomic classification.</title>
        <authorList>
            <person name="Goeker M."/>
        </authorList>
    </citation>
    <scope>NUCLEOTIDE SEQUENCE [LARGE SCALE GENOMIC DNA]</scope>
    <source>
        <strain evidence="4 5">YIM 65646</strain>
    </source>
</reference>
<protein>
    <submittedName>
        <fullName evidence="4">AcrR family transcriptional regulator</fullName>
    </submittedName>
</protein>
<dbReference type="Pfam" id="PF00440">
    <property type="entry name" value="TetR_N"/>
    <property type="match status" value="1"/>
</dbReference>
<dbReference type="Pfam" id="PF17940">
    <property type="entry name" value="TetR_C_31"/>
    <property type="match status" value="1"/>
</dbReference>
<sequence length="191" mass="20504">MGNKEALLAGAKTCLLDKGFDRTTVRDIATAAGVSMAAIGYHYGSRENLLSQAIFAILDEWGDIAGRALIPAGDDATAEEAYIRMWDANLEQIRAHPRMWLVSVDLFMQAQRQDDLRGILAAGMREGRSGLAGILTSTPEEDVTDETKRTVGMVQMALMSGVAIQLLSDPENAPTGADILAGLRGLVKITE</sequence>
<gene>
    <name evidence="4" type="ORF">HNR73_004193</name>
</gene>
<dbReference type="SUPFAM" id="SSF46689">
    <property type="entry name" value="Homeodomain-like"/>
    <property type="match status" value="1"/>
</dbReference>
<keyword evidence="5" id="KW-1185">Reference proteome</keyword>
<dbReference type="AlphaFoldDB" id="A0A841FKC6"/>
<accession>A0A841FKC6</accession>
<evidence type="ECO:0000313" key="5">
    <source>
        <dbReference type="Proteomes" id="UP000548476"/>
    </source>
</evidence>
<feature type="domain" description="HTH tetR-type" evidence="3">
    <location>
        <begin position="1"/>
        <end position="61"/>
    </location>
</feature>
<dbReference type="InterPro" id="IPR036271">
    <property type="entry name" value="Tet_transcr_reg_TetR-rel_C_sf"/>
</dbReference>
<keyword evidence="1 2" id="KW-0238">DNA-binding</keyword>
<dbReference type="Proteomes" id="UP000548476">
    <property type="component" value="Unassembled WGS sequence"/>
</dbReference>
<evidence type="ECO:0000256" key="1">
    <source>
        <dbReference type="ARBA" id="ARBA00023125"/>
    </source>
</evidence>
<dbReference type="SUPFAM" id="SSF48498">
    <property type="entry name" value="Tetracyclin repressor-like, C-terminal domain"/>
    <property type="match status" value="1"/>
</dbReference>
<dbReference type="InterPro" id="IPR041583">
    <property type="entry name" value="TetR_C_31"/>
</dbReference>
<evidence type="ECO:0000313" key="4">
    <source>
        <dbReference type="EMBL" id="MBB6036325.1"/>
    </source>
</evidence>
<dbReference type="GO" id="GO:0000976">
    <property type="term" value="F:transcription cis-regulatory region binding"/>
    <property type="evidence" value="ECO:0007669"/>
    <property type="project" value="TreeGrafter"/>
</dbReference>
<dbReference type="PROSITE" id="PS50977">
    <property type="entry name" value="HTH_TETR_2"/>
    <property type="match status" value="1"/>
</dbReference>
<dbReference type="RefSeq" id="WP_184789151.1">
    <property type="nucleotide sequence ID" value="NZ_BONT01000046.1"/>
</dbReference>